<evidence type="ECO:0000256" key="9">
    <source>
        <dbReference type="ARBA" id="ARBA00023136"/>
    </source>
</evidence>
<protein>
    <submittedName>
        <fullName evidence="12">Preprotein translocase subunit YajC</fullName>
    </submittedName>
</protein>
<keyword evidence="6" id="KW-0653">Protein transport</keyword>
<keyword evidence="7 11" id="KW-1133">Transmembrane helix</keyword>
<dbReference type="GO" id="GO:0005886">
    <property type="term" value="C:plasma membrane"/>
    <property type="evidence" value="ECO:0007669"/>
    <property type="project" value="UniProtKB-SubCell"/>
</dbReference>
<feature type="region of interest" description="Disordered" evidence="10">
    <location>
        <begin position="84"/>
        <end position="121"/>
    </location>
</feature>
<dbReference type="NCBIfam" id="TIGR00739">
    <property type="entry name" value="yajC"/>
    <property type="match status" value="1"/>
</dbReference>
<dbReference type="AlphaFoldDB" id="A0A857DK49"/>
<gene>
    <name evidence="12" type="primary">yajC</name>
    <name evidence="12" type="ORF">GQ588_08970</name>
</gene>
<evidence type="ECO:0000256" key="5">
    <source>
        <dbReference type="ARBA" id="ARBA00022692"/>
    </source>
</evidence>
<keyword evidence="9 11" id="KW-0472">Membrane</keyword>
<dbReference type="Proteomes" id="UP000430508">
    <property type="component" value="Chromosome"/>
</dbReference>
<feature type="transmembrane region" description="Helical" evidence="11">
    <location>
        <begin position="6"/>
        <end position="25"/>
    </location>
</feature>
<evidence type="ECO:0000256" key="6">
    <source>
        <dbReference type="ARBA" id="ARBA00022927"/>
    </source>
</evidence>
<dbReference type="EMBL" id="CP046996">
    <property type="protein sequence ID" value="QHA00755.1"/>
    <property type="molecule type" value="Genomic_DNA"/>
</dbReference>
<dbReference type="InterPro" id="IPR003849">
    <property type="entry name" value="Preprotein_translocase_YajC"/>
</dbReference>
<keyword evidence="4" id="KW-1003">Cell membrane</keyword>
<comment type="subcellular location">
    <subcellularLocation>
        <location evidence="1">Cell membrane</location>
        <topology evidence="1">Single-pass membrane protein</topology>
    </subcellularLocation>
</comment>
<dbReference type="GO" id="GO:0015031">
    <property type="term" value="P:protein transport"/>
    <property type="evidence" value="ECO:0007669"/>
    <property type="project" value="UniProtKB-KW"/>
</dbReference>
<keyword evidence="5 11" id="KW-0812">Transmembrane</keyword>
<organism evidence="12 13">
    <name type="scientific">Dehalobacter restrictus</name>
    <dbReference type="NCBI Taxonomy" id="55583"/>
    <lineage>
        <taxon>Bacteria</taxon>
        <taxon>Bacillati</taxon>
        <taxon>Bacillota</taxon>
        <taxon>Clostridia</taxon>
        <taxon>Eubacteriales</taxon>
        <taxon>Desulfitobacteriaceae</taxon>
        <taxon>Dehalobacter</taxon>
    </lineage>
</organism>
<evidence type="ECO:0000313" key="12">
    <source>
        <dbReference type="EMBL" id="QHA00755.1"/>
    </source>
</evidence>
<evidence type="ECO:0000256" key="8">
    <source>
        <dbReference type="ARBA" id="ARBA00023010"/>
    </source>
</evidence>
<proteinExistence type="inferred from homology"/>
<evidence type="ECO:0000256" key="3">
    <source>
        <dbReference type="ARBA" id="ARBA00022448"/>
    </source>
</evidence>
<dbReference type="Pfam" id="PF02699">
    <property type="entry name" value="YajC"/>
    <property type="match status" value="1"/>
</dbReference>
<evidence type="ECO:0000256" key="11">
    <source>
        <dbReference type="SAM" id="Phobius"/>
    </source>
</evidence>
<comment type="similarity">
    <text evidence="2">Belongs to the YajC family.</text>
</comment>
<evidence type="ECO:0000256" key="7">
    <source>
        <dbReference type="ARBA" id="ARBA00022989"/>
    </source>
</evidence>
<evidence type="ECO:0000256" key="10">
    <source>
        <dbReference type="SAM" id="MobiDB-lite"/>
    </source>
</evidence>
<evidence type="ECO:0000256" key="4">
    <source>
        <dbReference type="ARBA" id="ARBA00022475"/>
    </source>
</evidence>
<keyword evidence="8" id="KW-0811">Translocation</keyword>
<evidence type="ECO:0000313" key="13">
    <source>
        <dbReference type="Proteomes" id="UP000430508"/>
    </source>
</evidence>
<dbReference type="PANTHER" id="PTHR33909">
    <property type="entry name" value="SEC TRANSLOCON ACCESSORY COMPLEX SUBUNIT YAJC"/>
    <property type="match status" value="1"/>
</dbReference>
<keyword evidence="3" id="KW-0813">Transport</keyword>
<accession>A0A857DK49</accession>
<dbReference type="PANTHER" id="PTHR33909:SF1">
    <property type="entry name" value="SEC TRANSLOCON ACCESSORY COMPLEX SUBUNIT YAJC"/>
    <property type="match status" value="1"/>
</dbReference>
<name>A0A857DK49_9FIRM</name>
<evidence type="ECO:0000256" key="2">
    <source>
        <dbReference type="ARBA" id="ARBA00006742"/>
    </source>
</evidence>
<sequence>MDQTTTTMMYFVLFVVMIIFMFVLPSRKQKQERQKLMESIKMKAKVTTIGGILGTITKIKEDTLVIKIANNVEIEILKSAIKSAEGGKDTPVKSNKKNKPEPEEEVEETEVIDEDNDAEVK</sequence>
<dbReference type="RefSeq" id="WP_019225943.1">
    <property type="nucleotide sequence ID" value="NZ_CP046996.1"/>
</dbReference>
<feature type="compositionally biased region" description="Acidic residues" evidence="10">
    <location>
        <begin position="102"/>
        <end position="121"/>
    </location>
</feature>
<dbReference type="PRINTS" id="PR01853">
    <property type="entry name" value="YAJCTRNLCASE"/>
</dbReference>
<evidence type="ECO:0000256" key="1">
    <source>
        <dbReference type="ARBA" id="ARBA00004162"/>
    </source>
</evidence>
<reference evidence="12 13" key="1">
    <citation type="submission" date="2019-12" db="EMBL/GenBank/DDBJ databases">
        <title>Sequence classification of anaerobic respiratory reductive dehalogenases: First we see many, then we see few.</title>
        <authorList>
            <person name="Molenda O."/>
            <person name="Puentes Jacome L.A."/>
            <person name="Cao X."/>
            <person name="Nesbo C.L."/>
            <person name="Tang S."/>
            <person name="Morson N."/>
            <person name="Patron J."/>
            <person name="Lomheim L."/>
            <person name="Wishart D.S."/>
            <person name="Edwards E.A."/>
        </authorList>
    </citation>
    <scope>NUCLEOTIDE SEQUENCE [LARGE SCALE GENOMIC DNA]</scope>
    <source>
        <strain evidence="12 13">12DCA</strain>
    </source>
</reference>
<dbReference type="SMART" id="SM01323">
    <property type="entry name" value="YajC"/>
    <property type="match status" value="1"/>
</dbReference>